<feature type="compositionally biased region" description="Basic and acidic residues" evidence="7">
    <location>
        <begin position="793"/>
        <end position="806"/>
    </location>
</feature>
<feature type="transmembrane region" description="Helical" evidence="8">
    <location>
        <begin position="372"/>
        <end position="395"/>
    </location>
</feature>
<comment type="subcellular location">
    <subcellularLocation>
        <location evidence="1">Membrane</location>
        <topology evidence="1">Multi-pass membrane protein</topology>
    </subcellularLocation>
</comment>
<feature type="region of interest" description="Disordered" evidence="7">
    <location>
        <begin position="793"/>
        <end position="847"/>
    </location>
</feature>
<dbReference type="SMART" id="SM01320">
    <property type="entry name" value="TRP_N"/>
    <property type="match status" value="1"/>
</dbReference>
<dbReference type="Pfam" id="PF06011">
    <property type="entry name" value="TRP"/>
    <property type="match status" value="1"/>
</dbReference>
<evidence type="ECO:0000256" key="5">
    <source>
        <dbReference type="ARBA" id="ARBA00022989"/>
    </source>
</evidence>
<evidence type="ECO:0000256" key="2">
    <source>
        <dbReference type="ARBA" id="ARBA00010642"/>
    </source>
</evidence>
<feature type="transmembrane region" description="Helical" evidence="8">
    <location>
        <begin position="547"/>
        <end position="567"/>
    </location>
</feature>
<evidence type="ECO:0000256" key="7">
    <source>
        <dbReference type="SAM" id="MobiDB-lite"/>
    </source>
</evidence>
<evidence type="ECO:0000256" key="9">
    <source>
        <dbReference type="SAM" id="SignalP"/>
    </source>
</evidence>
<feature type="compositionally biased region" description="Basic and acidic residues" evidence="7">
    <location>
        <begin position="826"/>
        <end position="835"/>
    </location>
</feature>
<feature type="domain" description="ML-like" evidence="10">
    <location>
        <begin position="25"/>
        <end position="184"/>
    </location>
</feature>
<proteinExistence type="inferred from homology"/>
<dbReference type="GO" id="GO:0005262">
    <property type="term" value="F:calcium channel activity"/>
    <property type="evidence" value="ECO:0007669"/>
    <property type="project" value="EnsemblFungi"/>
</dbReference>
<dbReference type="eggNOG" id="ENOG502R2RV">
    <property type="taxonomic scope" value="Eukaryota"/>
</dbReference>
<organism evidence="11 12">
    <name type="scientific">Schizosaccharomyces octosporus (strain yFS286)</name>
    <name type="common">Fission yeast</name>
    <name type="synonym">Octosporomyces octosporus</name>
    <dbReference type="NCBI Taxonomy" id="483514"/>
    <lineage>
        <taxon>Eukaryota</taxon>
        <taxon>Fungi</taxon>
        <taxon>Dikarya</taxon>
        <taxon>Ascomycota</taxon>
        <taxon>Taphrinomycotina</taxon>
        <taxon>Schizosaccharomycetes</taxon>
        <taxon>Schizosaccharomycetales</taxon>
        <taxon>Schizosaccharomycetaceae</taxon>
        <taxon>Schizosaccharomyces</taxon>
    </lineage>
</organism>
<feature type="transmembrane region" description="Helical" evidence="8">
    <location>
        <begin position="407"/>
        <end position="428"/>
    </location>
</feature>
<evidence type="ECO:0000259" key="10">
    <source>
        <dbReference type="SMART" id="SM01320"/>
    </source>
</evidence>
<feature type="chain" id="PRO_5004554780" evidence="9">
    <location>
        <begin position="26"/>
        <end position="847"/>
    </location>
</feature>
<dbReference type="GO" id="GO:0016020">
    <property type="term" value="C:membrane"/>
    <property type="evidence" value="ECO:0007669"/>
    <property type="project" value="UniProtKB-SubCell"/>
</dbReference>
<feature type="transmembrane region" description="Helical" evidence="8">
    <location>
        <begin position="487"/>
        <end position="504"/>
    </location>
</feature>
<dbReference type="VEuPathDB" id="FungiDB:SOCG_01204"/>
<feature type="transmembrane region" description="Helical" evidence="8">
    <location>
        <begin position="193"/>
        <end position="212"/>
    </location>
</feature>
<dbReference type="GeneID" id="25030186"/>
<dbReference type="AlphaFoldDB" id="S9PU12"/>
<gene>
    <name evidence="11" type="ORF">SOCG_01204</name>
</gene>
<dbReference type="RefSeq" id="XP_013019613.1">
    <property type="nucleotide sequence ID" value="XM_013164159.1"/>
</dbReference>
<dbReference type="PANTHER" id="PTHR31145">
    <property type="entry name" value="INTEGRAL MEMBRANE PROTEIN (AFU_ORTHOLOGUE AFUA_7G01610)"/>
    <property type="match status" value="1"/>
</dbReference>
<evidence type="ECO:0000313" key="12">
    <source>
        <dbReference type="Proteomes" id="UP000016088"/>
    </source>
</evidence>
<evidence type="ECO:0000256" key="3">
    <source>
        <dbReference type="ARBA" id="ARBA00022692"/>
    </source>
</evidence>
<dbReference type="GO" id="GO:0098703">
    <property type="term" value="P:calcium ion import across plasma membrane"/>
    <property type="evidence" value="ECO:0007669"/>
    <property type="project" value="EnsemblFungi"/>
</dbReference>
<comment type="similarity">
    <text evidence="2">Belongs to the transient receptor potential (TRP) ion channel family.</text>
</comment>
<protein>
    <submittedName>
        <fullName evidence="11">Trp-like ion channel</fullName>
    </submittedName>
</protein>
<accession>S9PU12</accession>
<dbReference type="PANTHER" id="PTHR31145:SF6">
    <property type="entry name" value="INTEGRAL MEMBRANE PROTEIN (AFU_ORTHOLOGUE AFUA_7G01610)"/>
    <property type="match status" value="1"/>
</dbReference>
<reference evidence="11 12" key="1">
    <citation type="journal article" date="2011" name="Science">
        <title>Comparative functional genomics of the fission yeasts.</title>
        <authorList>
            <person name="Rhind N."/>
            <person name="Chen Z."/>
            <person name="Yassour M."/>
            <person name="Thompson D.A."/>
            <person name="Haas B.J."/>
            <person name="Habib N."/>
            <person name="Wapinski I."/>
            <person name="Roy S."/>
            <person name="Lin M.F."/>
            <person name="Heiman D.I."/>
            <person name="Young S.K."/>
            <person name="Furuya K."/>
            <person name="Guo Y."/>
            <person name="Pidoux A."/>
            <person name="Chen H.M."/>
            <person name="Robbertse B."/>
            <person name="Goldberg J.M."/>
            <person name="Aoki K."/>
            <person name="Bayne E.H."/>
            <person name="Berlin A.M."/>
            <person name="Desjardins C.A."/>
            <person name="Dobbs E."/>
            <person name="Dukaj L."/>
            <person name="Fan L."/>
            <person name="FitzGerald M.G."/>
            <person name="French C."/>
            <person name="Gujja S."/>
            <person name="Hansen K."/>
            <person name="Keifenheim D."/>
            <person name="Levin J.Z."/>
            <person name="Mosher R.A."/>
            <person name="Mueller C.A."/>
            <person name="Pfiffner J."/>
            <person name="Priest M."/>
            <person name="Russ C."/>
            <person name="Smialowska A."/>
            <person name="Swoboda P."/>
            <person name="Sykes S.M."/>
            <person name="Vaughn M."/>
            <person name="Vengrova S."/>
            <person name="Yoder R."/>
            <person name="Zeng Q."/>
            <person name="Allshire R."/>
            <person name="Baulcombe D."/>
            <person name="Birren B.W."/>
            <person name="Brown W."/>
            <person name="Ekwall K."/>
            <person name="Kellis M."/>
            <person name="Leatherwood J."/>
            <person name="Levin H."/>
            <person name="Margalit H."/>
            <person name="Martienssen R."/>
            <person name="Nieduszynski C.A."/>
            <person name="Spatafora J.W."/>
            <person name="Friedman N."/>
            <person name="Dalgaard J.Z."/>
            <person name="Baumann P."/>
            <person name="Niki H."/>
            <person name="Regev A."/>
            <person name="Nusbaum C."/>
        </authorList>
    </citation>
    <scope>NUCLEOTIDE SEQUENCE [LARGE SCALE GENOMIC DNA]</scope>
    <source>
        <strain evidence="12">yFS286</strain>
    </source>
</reference>
<dbReference type="EMBL" id="KE503208">
    <property type="protein sequence ID" value="EPX70983.1"/>
    <property type="molecule type" value="Genomic_DNA"/>
</dbReference>
<dbReference type="InterPro" id="IPR032800">
    <property type="entry name" value="TRP_N"/>
</dbReference>
<dbReference type="OrthoDB" id="5312224at2759"/>
<feature type="transmembrane region" description="Helical" evidence="8">
    <location>
        <begin position="328"/>
        <end position="352"/>
    </location>
</feature>
<dbReference type="InterPro" id="IPR010308">
    <property type="entry name" value="TRP_C"/>
</dbReference>
<dbReference type="Proteomes" id="UP000016088">
    <property type="component" value="Unassembled WGS sequence"/>
</dbReference>
<evidence type="ECO:0000256" key="1">
    <source>
        <dbReference type="ARBA" id="ARBA00004141"/>
    </source>
</evidence>
<feature type="signal peptide" evidence="9">
    <location>
        <begin position="1"/>
        <end position="25"/>
    </location>
</feature>
<feature type="transmembrane region" description="Helical" evidence="8">
    <location>
        <begin position="516"/>
        <end position="535"/>
    </location>
</feature>
<feature type="transmembrane region" description="Helical" evidence="8">
    <location>
        <begin position="262"/>
        <end position="281"/>
    </location>
</feature>
<dbReference type="HOGENOM" id="CLU_356839_0_0_1"/>
<sequence length="847" mass="96171">MACRVLLLFISLLLLSGSFFKITEGSPTLGDFKDCLSTNRKHDVPSFTPYALVKHFNRRNRHYYIQVMGNLSEKITVVGGSGEDVHAATIYSETYALGSLVSSKSTKLCDAVMDAHSFGVPIKCPWPAGNVSFMIDIPFGSTVLDYSKYELTSLTNRLIIVDGTPERNVIACVTFDLSIVLSYFYPVIAYTSLICFTFVSFSIVFALFLNPWTGSLDPFRALFNFSMDPDALRLTALGFSDLIGYMQFAVSTSQLNVAFPKFYINLMAAVSWSTVLFRFPIFSQNANYQFADYTDLANVNRVAYEEFIPNKYGMASFLDSLGTRQSCWIPFLIVGAVYFGAALLLALLIILLKWLMSKMFHDTIVETRWDTWSFIGGFFIRLYFLAYFPIITYMSYQFVVEPSGYEIIPVLIFIFLGIFFPGCLYLFLSFVEPVSKLFEDQTYLHLYGSIYNSYREKRLMFWVFPIVSQFIRGITVGVLGVSGSAQVAIYFLLEITNILAYSIFRPHYPQTNMNVLSCYLSIIRLIIVALMMPLVHPRSTMNGQDKLLTYAILFVHGFVYVMFFLISTQRFFEITARLLGANSERKGVPLDRPFGWARVFGINELKRRRRKNPYENSLVAHSTMDNTDRSFNGNSIPLTPITPASKDESLNLTIQTSGIGLLGSEMDPQSMGQMSTLNVESPISPVSPFNDTGGYSYYRPPKVNRSVRQRDRDQLRTLQLDFLNDKPSLFAHDTNYAVREADVYHPQVDVDVDSLSQLSMRMNRSKPELSDPVPTGKVTKTWHVIKNFLQRARDPLGQKEKNKEKGFVVVRSARRMQPPQKQPTISDEHGSEENKMTSSTETQNLKP</sequence>
<keyword evidence="12" id="KW-1185">Reference proteome</keyword>
<evidence type="ECO:0000256" key="6">
    <source>
        <dbReference type="ARBA" id="ARBA00023136"/>
    </source>
</evidence>
<dbReference type="OMA" id="HGFTYPG"/>
<feature type="compositionally biased region" description="Polar residues" evidence="7">
    <location>
        <begin position="836"/>
        <end position="847"/>
    </location>
</feature>
<feature type="transmembrane region" description="Helical" evidence="8">
    <location>
        <begin position="459"/>
        <end position="481"/>
    </location>
</feature>
<evidence type="ECO:0000256" key="4">
    <source>
        <dbReference type="ARBA" id="ARBA00022729"/>
    </source>
</evidence>
<keyword evidence="6 8" id="KW-0472">Membrane</keyword>
<evidence type="ECO:0000256" key="8">
    <source>
        <dbReference type="SAM" id="Phobius"/>
    </source>
</evidence>
<keyword evidence="4 9" id="KW-0732">Signal</keyword>
<dbReference type="InterPro" id="IPR040241">
    <property type="entry name" value="TRP_Flc/Pkd2-like"/>
</dbReference>
<keyword evidence="3 8" id="KW-0812">Transmembrane</keyword>
<keyword evidence="5 8" id="KW-1133">Transmembrane helix</keyword>
<name>S9PU12_SCHOY</name>
<evidence type="ECO:0000313" key="11">
    <source>
        <dbReference type="EMBL" id="EPX70983.1"/>
    </source>
</evidence>